<accession>A0ABP8Q1Z2</accession>
<keyword evidence="4" id="KW-1185">Reference proteome</keyword>
<protein>
    <submittedName>
        <fullName evidence="3">M1 family metallopeptidase</fullName>
    </submittedName>
</protein>
<evidence type="ECO:0000313" key="3">
    <source>
        <dbReference type="EMBL" id="GAA4495641.1"/>
    </source>
</evidence>
<dbReference type="InterPro" id="IPR014782">
    <property type="entry name" value="Peptidase_M1_dom"/>
</dbReference>
<name>A0ABP8Q1Z2_9BACT</name>
<evidence type="ECO:0000259" key="2">
    <source>
        <dbReference type="Pfam" id="PF01433"/>
    </source>
</evidence>
<evidence type="ECO:0000256" key="1">
    <source>
        <dbReference type="SAM" id="SignalP"/>
    </source>
</evidence>
<organism evidence="3 4">
    <name type="scientific">Hymenobacter ginsengisoli</name>
    <dbReference type="NCBI Taxonomy" id="1051626"/>
    <lineage>
        <taxon>Bacteria</taxon>
        <taxon>Pseudomonadati</taxon>
        <taxon>Bacteroidota</taxon>
        <taxon>Cytophagia</taxon>
        <taxon>Cytophagales</taxon>
        <taxon>Hymenobacteraceae</taxon>
        <taxon>Hymenobacter</taxon>
    </lineage>
</organism>
<feature type="signal peptide" evidence="1">
    <location>
        <begin position="1"/>
        <end position="26"/>
    </location>
</feature>
<dbReference type="CDD" id="cd09604">
    <property type="entry name" value="M1_APN_like"/>
    <property type="match status" value="1"/>
</dbReference>
<reference evidence="4" key="1">
    <citation type="journal article" date="2019" name="Int. J. Syst. Evol. Microbiol.">
        <title>The Global Catalogue of Microorganisms (GCM) 10K type strain sequencing project: providing services to taxonomists for standard genome sequencing and annotation.</title>
        <authorList>
            <consortium name="The Broad Institute Genomics Platform"/>
            <consortium name="The Broad Institute Genome Sequencing Center for Infectious Disease"/>
            <person name="Wu L."/>
            <person name="Ma J."/>
        </authorList>
    </citation>
    <scope>NUCLEOTIDE SEQUENCE [LARGE SCALE GENOMIC DNA]</scope>
    <source>
        <strain evidence="4">JCM 17841</strain>
    </source>
</reference>
<comment type="caution">
    <text evidence="3">The sequence shown here is derived from an EMBL/GenBank/DDBJ whole genome shotgun (WGS) entry which is preliminary data.</text>
</comment>
<dbReference type="InterPro" id="IPR027268">
    <property type="entry name" value="Peptidase_M4/M1_CTD_sf"/>
</dbReference>
<dbReference type="SUPFAM" id="SSF55486">
    <property type="entry name" value="Metalloproteases ('zincins'), catalytic domain"/>
    <property type="match status" value="1"/>
</dbReference>
<gene>
    <name evidence="3" type="ORF">GCM10023172_07670</name>
</gene>
<dbReference type="EMBL" id="BAABGQ010000004">
    <property type="protein sequence ID" value="GAA4495641.1"/>
    <property type="molecule type" value="Genomic_DNA"/>
</dbReference>
<evidence type="ECO:0000313" key="4">
    <source>
        <dbReference type="Proteomes" id="UP001501243"/>
    </source>
</evidence>
<dbReference type="Proteomes" id="UP001501243">
    <property type="component" value="Unassembled WGS sequence"/>
</dbReference>
<dbReference type="Pfam" id="PF01433">
    <property type="entry name" value="Peptidase_M1"/>
    <property type="match status" value="1"/>
</dbReference>
<feature type="domain" description="Peptidase M1 membrane alanine aminopeptidase" evidence="2">
    <location>
        <begin position="381"/>
        <end position="533"/>
    </location>
</feature>
<proteinExistence type="predicted"/>
<dbReference type="Gene3D" id="1.10.390.10">
    <property type="entry name" value="Neutral Protease Domain 2"/>
    <property type="match status" value="1"/>
</dbReference>
<sequence length="631" mass="71692">MLKNTARFSRPLLLVLLVLTHAASFAQTALPMPRNLRATYDKGTRSPDGRPGPHYWQNTADYNIEVVFNPATRKLEGEVKIVYQNNSPDELHELWFKLYPNLYQAGAPRTTKFRAEDTGTGVSISRLSLAGQEIDVKSLAIENTNMTVPLAQPLGPGQTVEVAIDYSYILNEGSHQRTGEIEPGAAFIAYFFPRIAVYDDIDGWNKVPYLGGPEFYNDFCHFSVDITMPRNYVVWATGDLTNASQVLTKKYVNRLHEASTKDGIVTIIDSTDLRRHDYTAGRGDNTWHFDARDVTDFAFATSEHYVWQSTSLVVDPATKRRTRVDAVYNTKHHDFRDVIEIARRTVQAMSYTFPKWPYPYNHETVFDGLDQMEYPMMVNDNPTRTREEAITLTDHEIFHTMFPFYMGINETKYGWMDEGWATIGEWIISSIIQPGLIDDYGMVPYAHAAGTEDDLPIVTLTTQQSGAPFFLNSYPKPGLGYLYVKDMLGDELFTKALHTYIRTWHGKHPMPYDFFYSMNAGAGQNLDWFWQRWFFDSGYPDLAITTVVRPADKPAQITVTAKGSKPVPIDLTVTFDNGTEEKIHRSIAVWKDDAKTVTLPVRSGRTITKVTLGSLYVPDSYPTDNMWTAPQ</sequence>
<keyword evidence="1" id="KW-0732">Signal</keyword>
<feature type="chain" id="PRO_5046729510" evidence="1">
    <location>
        <begin position="27"/>
        <end position="631"/>
    </location>
</feature>